<reference evidence="4 5" key="1">
    <citation type="journal article" date="2015" name="Fungal Genet. Biol.">
        <title>Evolution of novel wood decay mechanisms in Agaricales revealed by the genome sequences of Fistulina hepatica and Cylindrobasidium torrendii.</title>
        <authorList>
            <person name="Floudas D."/>
            <person name="Held B.W."/>
            <person name="Riley R."/>
            <person name="Nagy L.G."/>
            <person name="Koehler G."/>
            <person name="Ransdell A.S."/>
            <person name="Younus H."/>
            <person name="Chow J."/>
            <person name="Chiniquy J."/>
            <person name="Lipzen A."/>
            <person name="Tritt A."/>
            <person name="Sun H."/>
            <person name="Haridas S."/>
            <person name="LaButti K."/>
            <person name="Ohm R.A."/>
            <person name="Kues U."/>
            <person name="Blanchette R.A."/>
            <person name="Grigoriev I.V."/>
            <person name="Minto R.E."/>
            <person name="Hibbett D.S."/>
        </authorList>
    </citation>
    <scope>NUCLEOTIDE SEQUENCE [LARGE SCALE GENOMIC DNA]</scope>
    <source>
        <strain evidence="4 5">FP15055 ss-10</strain>
    </source>
</reference>
<dbReference type="AlphaFoldDB" id="A0A0D7BFA3"/>
<evidence type="ECO:0000256" key="2">
    <source>
        <dbReference type="ARBA" id="ARBA00007560"/>
    </source>
</evidence>
<evidence type="ECO:0000313" key="4">
    <source>
        <dbReference type="EMBL" id="KIY68885.1"/>
    </source>
</evidence>
<dbReference type="OrthoDB" id="10260285at2759"/>
<accession>A0A0D7BFA3</accession>
<dbReference type="STRING" id="1314674.A0A0D7BFA3"/>
<name>A0A0D7BFA3_9AGAR</name>
<comment type="subcellular location">
    <subcellularLocation>
        <location evidence="1">Nucleus</location>
    </subcellularLocation>
</comment>
<dbReference type="GO" id="GO:0006368">
    <property type="term" value="P:transcription elongation by RNA polymerase II"/>
    <property type="evidence" value="ECO:0007669"/>
    <property type="project" value="InterPro"/>
</dbReference>
<dbReference type="EMBL" id="KN880494">
    <property type="protein sequence ID" value="KIY68885.1"/>
    <property type="molecule type" value="Genomic_DNA"/>
</dbReference>
<organism evidence="4 5">
    <name type="scientific">Cylindrobasidium torrendii FP15055 ss-10</name>
    <dbReference type="NCBI Taxonomy" id="1314674"/>
    <lineage>
        <taxon>Eukaryota</taxon>
        <taxon>Fungi</taxon>
        <taxon>Dikarya</taxon>
        <taxon>Basidiomycota</taxon>
        <taxon>Agaricomycotina</taxon>
        <taxon>Agaricomycetes</taxon>
        <taxon>Agaricomycetidae</taxon>
        <taxon>Agaricales</taxon>
        <taxon>Marasmiineae</taxon>
        <taxon>Physalacriaceae</taxon>
        <taxon>Cylindrobasidium</taxon>
    </lineage>
</organism>
<sequence>MSGVKKSSKLDLLVRVRYSNPLPAPPCPPKLLEIPTNPKRYARPELLTSIARQTPLPMIVDADCGMPLDLSQYECLWDESLDDSVLNPSADILPKLDPRDELLAFEVPTASTSNGGTNNPGTQTLTANVSWLRKTEYTSKSESRSNVTESTRDVDLAPVDVSPEAQIHAIEDTFKNAHDNFDISTLRHPTKPHLHAEESFELLPDADVWANQYMLFRFAERPGGRPVEEEDPRLEVGIFRPVTINDESIIAYYLNEDDEGAAEYKAARESVVPYDIPITQGTIPFRFVRDYSTTTATEGEAQTEFLLVIDEGPSAEEDVFGDEEDDQYATKSRPKGAYYKDISRKVALKRQRNTANLDYAEKVDRVNLDFTKLTEKEEDTRDAYRAQVREANWIQTEEEHETQDVEMAP</sequence>
<evidence type="ECO:0000256" key="1">
    <source>
        <dbReference type="ARBA" id="ARBA00004123"/>
    </source>
</evidence>
<proteinExistence type="inferred from homology"/>
<dbReference type="GO" id="GO:0016593">
    <property type="term" value="C:Cdc73/Paf1 complex"/>
    <property type="evidence" value="ECO:0007669"/>
    <property type="project" value="InterPro"/>
</dbReference>
<keyword evidence="5" id="KW-1185">Reference proteome</keyword>
<comment type="similarity">
    <text evidence="2">Belongs to the PAF1 family.</text>
</comment>
<keyword evidence="3" id="KW-0539">Nucleus</keyword>
<gene>
    <name evidence="4" type="ORF">CYLTODRAFT_394702</name>
</gene>
<dbReference type="PANTHER" id="PTHR23188">
    <property type="entry name" value="RNA POLYMERASE II-ASSOCIATED FACTOR 1 HOMOLOG"/>
    <property type="match status" value="1"/>
</dbReference>
<dbReference type="GO" id="GO:0003682">
    <property type="term" value="F:chromatin binding"/>
    <property type="evidence" value="ECO:0007669"/>
    <property type="project" value="TreeGrafter"/>
</dbReference>
<protein>
    <submittedName>
        <fullName evidence="4">RNA polymerase II-associated protein</fullName>
    </submittedName>
</protein>
<dbReference type="InterPro" id="IPR007133">
    <property type="entry name" value="RNA_pol_II-assoc_Paf1"/>
</dbReference>
<dbReference type="Pfam" id="PF03985">
    <property type="entry name" value="Paf1"/>
    <property type="match status" value="1"/>
</dbReference>
<dbReference type="PANTHER" id="PTHR23188:SF12">
    <property type="entry name" value="RNA POLYMERASE II-ASSOCIATED FACTOR 1 HOMOLOG"/>
    <property type="match status" value="1"/>
</dbReference>
<evidence type="ECO:0000256" key="3">
    <source>
        <dbReference type="ARBA" id="ARBA00023242"/>
    </source>
</evidence>
<evidence type="ECO:0000313" key="5">
    <source>
        <dbReference type="Proteomes" id="UP000054007"/>
    </source>
</evidence>
<dbReference type="GO" id="GO:0000993">
    <property type="term" value="F:RNA polymerase II complex binding"/>
    <property type="evidence" value="ECO:0007669"/>
    <property type="project" value="TreeGrafter"/>
</dbReference>
<dbReference type="Proteomes" id="UP000054007">
    <property type="component" value="Unassembled WGS sequence"/>
</dbReference>